<accession>A0A0F9SN49</accession>
<keyword evidence="1" id="KW-0472">Membrane</keyword>
<reference evidence="2" key="1">
    <citation type="journal article" date="2015" name="Nature">
        <title>Complex archaea that bridge the gap between prokaryotes and eukaryotes.</title>
        <authorList>
            <person name="Spang A."/>
            <person name="Saw J.H."/>
            <person name="Jorgensen S.L."/>
            <person name="Zaremba-Niedzwiedzka K."/>
            <person name="Martijn J."/>
            <person name="Lind A.E."/>
            <person name="van Eijk R."/>
            <person name="Schleper C."/>
            <person name="Guy L."/>
            <person name="Ettema T.J."/>
        </authorList>
    </citation>
    <scope>NUCLEOTIDE SEQUENCE</scope>
</reference>
<evidence type="ECO:0000256" key="1">
    <source>
        <dbReference type="SAM" id="Phobius"/>
    </source>
</evidence>
<feature type="transmembrane region" description="Helical" evidence="1">
    <location>
        <begin position="46"/>
        <end position="62"/>
    </location>
</feature>
<comment type="caution">
    <text evidence="2">The sequence shown here is derived from an EMBL/GenBank/DDBJ whole genome shotgun (WGS) entry which is preliminary data.</text>
</comment>
<keyword evidence="1" id="KW-0812">Transmembrane</keyword>
<organism evidence="2">
    <name type="scientific">marine sediment metagenome</name>
    <dbReference type="NCBI Taxonomy" id="412755"/>
    <lineage>
        <taxon>unclassified sequences</taxon>
        <taxon>metagenomes</taxon>
        <taxon>ecological metagenomes</taxon>
    </lineage>
</organism>
<protein>
    <recommendedName>
        <fullName evidence="3">Holin</fullName>
    </recommendedName>
</protein>
<sequence>MKELKELLKRWVSDTNDLIALFLLILIIPGMWIADATDILNLSGQIEGATIMGWTLVLQFYFRRRKPK</sequence>
<evidence type="ECO:0000313" key="2">
    <source>
        <dbReference type="EMBL" id="KKN70450.1"/>
    </source>
</evidence>
<dbReference type="AlphaFoldDB" id="A0A0F9SN49"/>
<name>A0A0F9SN49_9ZZZZ</name>
<proteinExistence type="predicted"/>
<dbReference type="EMBL" id="LAZR01000403">
    <property type="protein sequence ID" value="KKN70450.1"/>
    <property type="molecule type" value="Genomic_DNA"/>
</dbReference>
<evidence type="ECO:0008006" key="3">
    <source>
        <dbReference type="Google" id="ProtNLM"/>
    </source>
</evidence>
<keyword evidence="1" id="KW-1133">Transmembrane helix</keyword>
<gene>
    <name evidence="2" type="ORF">LCGC14_0431450</name>
</gene>